<sequence>MADKKPSTRSGAPGGDRPMRRRDPNSDSRAEPRGKKTGPAFDGPGGGKGAKAHEPKRGKAATPARKLPPPPEKTSAFEGERIAKAMARAGVCSRRDAEEWIAAGRIAVNGRVLTSPAVNVTESDKITIDGAPMQARERTRLFLFHKPGGYVTTAHDPEGRQTVFSYLEQRHSDLPRLVSVGRLDINTEGLLLLTNDGGLARTLELPATGWTRRYRVRVHGDIDQARLDALRAGVTVDEVVYAPIEARLERVQGANAWIAMALTEGKNREIKRVMEHLGLAVTRLIRISYGPFQLGDLDEGAVEEVKLKVLRDQLGKTLAEFAGADFASPLREATPAEAQEKRERIEKRPRKHVSVLRKQREEESEKGPRARIERGATADRKGRAVVVERVTPTRRKPAAEEAAPESRNARRFEAMRGGPRKPRAEAGEFERPARGRARPEGEGFDQRRAPRGEGAERPARSPRGVAERRGPAGRVTGERDHGDVRTARDHARGRPPENEGRFERRPPRRDDARRDDARRDGAGPQERAPRRSRDEGGRFERFERPDRVGGEERRPGPRRSAEAGSREGRGPRGPRDDRARPERVDRPRTRGPDAGERSRDRAGASEGSRRPPRGGSEAFERPRQRAGGKPGEDRAPRSARPPRDAASEPRGRGRPGDAPRGPGRGPGKGPGAGPGRGPARGLGKGPAKGPGRVPAGKGPGRGPAKGPGKGPRKPRG</sequence>
<feature type="compositionally biased region" description="Gly residues" evidence="4">
    <location>
        <begin position="662"/>
        <end position="688"/>
    </location>
</feature>
<dbReference type="InterPro" id="IPR000748">
    <property type="entry name" value="PsdUridine_synth_RsuA/RluB/E/F"/>
</dbReference>
<dbReference type="Gene3D" id="3.30.70.1560">
    <property type="entry name" value="Alpha-L RNA-binding motif"/>
    <property type="match status" value="1"/>
</dbReference>
<dbReference type="SUPFAM" id="SSF55120">
    <property type="entry name" value="Pseudouridine synthase"/>
    <property type="match status" value="1"/>
</dbReference>
<dbReference type="PROSITE" id="PS01149">
    <property type="entry name" value="PSI_RSU"/>
    <property type="match status" value="1"/>
</dbReference>
<evidence type="ECO:0000256" key="4">
    <source>
        <dbReference type="SAM" id="MobiDB-lite"/>
    </source>
</evidence>
<dbReference type="GO" id="GO:0009982">
    <property type="term" value="F:pseudouridine synthase activity"/>
    <property type="evidence" value="ECO:0007669"/>
    <property type="project" value="InterPro"/>
</dbReference>
<dbReference type="Gene3D" id="3.10.290.10">
    <property type="entry name" value="RNA-binding S4 domain"/>
    <property type="match status" value="1"/>
</dbReference>
<dbReference type="InterPro" id="IPR036986">
    <property type="entry name" value="S4_RNA-bd_sf"/>
</dbReference>
<feature type="compositionally biased region" description="Basic and acidic residues" evidence="4">
    <location>
        <begin position="630"/>
        <end position="657"/>
    </location>
</feature>
<dbReference type="Gene3D" id="3.30.70.580">
    <property type="entry name" value="Pseudouridine synthase I, catalytic domain, N-terminal subdomain"/>
    <property type="match status" value="1"/>
</dbReference>
<feature type="region of interest" description="Disordered" evidence="4">
    <location>
        <begin position="330"/>
        <end position="716"/>
    </location>
</feature>
<feature type="compositionally biased region" description="Basic and acidic residues" evidence="4">
    <location>
        <begin position="358"/>
        <end position="382"/>
    </location>
</feature>
<evidence type="ECO:0000256" key="3">
    <source>
        <dbReference type="ARBA" id="ARBA00023235"/>
    </source>
</evidence>
<dbReference type="InterPro" id="IPR018496">
    <property type="entry name" value="PsdUridine_synth_RsuA/RluB_CS"/>
</dbReference>
<keyword evidence="2" id="KW-0694">RNA-binding</keyword>
<feature type="compositionally biased region" description="Basic and acidic residues" evidence="4">
    <location>
        <begin position="422"/>
        <end position="609"/>
    </location>
</feature>
<feature type="compositionally biased region" description="Gly residues" evidence="4">
    <location>
        <begin position="697"/>
        <end position="709"/>
    </location>
</feature>
<dbReference type="GO" id="GO:0001522">
    <property type="term" value="P:pseudouridine synthesis"/>
    <property type="evidence" value="ECO:0007669"/>
    <property type="project" value="InterPro"/>
</dbReference>
<dbReference type="PANTHER" id="PTHR47683">
    <property type="entry name" value="PSEUDOURIDINE SYNTHASE FAMILY PROTEIN-RELATED"/>
    <property type="match status" value="1"/>
</dbReference>
<dbReference type="Pfam" id="PF01479">
    <property type="entry name" value="S4"/>
    <property type="match status" value="1"/>
</dbReference>
<evidence type="ECO:0000313" key="6">
    <source>
        <dbReference type="EMBL" id="CAJ0886305.1"/>
    </source>
</evidence>
<dbReference type="FunFam" id="3.10.290.10:FF:000003">
    <property type="entry name" value="Pseudouridine synthase"/>
    <property type="match status" value="1"/>
</dbReference>
<dbReference type="CDD" id="cd00165">
    <property type="entry name" value="S4"/>
    <property type="match status" value="1"/>
</dbReference>
<evidence type="ECO:0000259" key="5">
    <source>
        <dbReference type="SMART" id="SM00363"/>
    </source>
</evidence>
<feature type="compositionally biased region" description="Basic residues" evidence="4">
    <location>
        <begin position="347"/>
        <end position="357"/>
    </location>
</feature>
<dbReference type="AlphaFoldDB" id="A0AA48M2F5"/>
<comment type="similarity">
    <text evidence="1">Belongs to the pseudouridine synthase RsuA family.</text>
</comment>
<feature type="domain" description="RNA-binding S4" evidence="5">
    <location>
        <begin position="80"/>
        <end position="144"/>
    </location>
</feature>
<feature type="region of interest" description="Disordered" evidence="4">
    <location>
        <begin position="1"/>
        <end position="76"/>
    </location>
</feature>
<dbReference type="Pfam" id="PF00849">
    <property type="entry name" value="PseudoU_synth_2"/>
    <property type="match status" value="1"/>
</dbReference>
<proteinExistence type="inferred from homology"/>
<evidence type="ECO:0000256" key="2">
    <source>
        <dbReference type="ARBA" id="ARBA00022884"/>
    </source>
</evidence>
<dbReference type="GO" id="GO:0006364">
    <property type="term" value="P:rRNA processing"/>
    <property type="evidence" value="ECO:0007669"/>
    <property type="project" value="UniProtKB-ARBA"/>
</dbReference>
<evidence type="ECO:0000256" key="1">
    <source>
        <dbReference type="ARBA" id="ARBA00008348"/>
    </source>
</evidence>
<feature type="compositionally biased region" description="Basic and acidic residues" evidence="4">
    <location>
        <begin position="17"/>
        <end position="34"/>
    </location>
</feature>
<dbReference type="InterPro" id="IPR006145">
    <property type="entry name" value="PsdUridine_synth_RsuA/RluA"/>
</dbReference>
<dbReference type="InterPro" id="IPR042092">
    <property type="entry name" value="PsdUridine_s_RsuA/RluB/E/F_cat"/>
</dbReference>
<dbReference type="InterPro" id="IPR020103">
    <property type="entry name" value="PsdUridine_synth_cat_dom_sf"/>
</dbReference>
<accession>A0AA48M2F5</accession>
<dbReference type="InterPro" id="IPR020094">
    <property type="entry name" value="TruA/RsuA/RluB/E/F_N"/>
</dbReference>
<dbReference type="NCBIfam" id="TIGR00093">
    <property type="entry name" value="pseudouridine synthase"/>
    <property type="match status" value="1"/>
</dbReference>
<dbReference type="InterPro" id="IPR002942">
    <property type="entry name" value="S4_RNA-bd"/>
</dbReference>
<dbReference type="GO" id="GO:0003723">
    <property type="term" value="F:RNA binding"/>
    <property type="evidence" value="ECO:0007669"/>
    <property type="project" value="UniProtKB-KW"/>
</dbReference>
<dbReference type="EMBL" id="OY288114">
    <property type="protein sequence ID" value="CAJ0886305.1"/>
    <property type="molecule type" value="Genomic_DNA"/>
</dbReference>
<reference evidence="6" key="1">
    <citation type="submission" date="2023-07" db="EMBL/GenBank/DDBJ databases">
        <authorList>
            <person name="Pelsma A.J. K."/>
        </authorList>
    </citation>
    <scope>NUCLEOTIDE SEQUENCE</scope>
</reference>
<name>A0AA48M2F5_9ZZZZ</name>
<dbReference type="PROSITE" id="PS50889">
    <property type="entry name" value="S4"/>
    <property type="match status" value="1"/>
</dbReference>
<dbReference type="InterPro" id="IPR050343">
    <property type="entry name" value="RsuA_PseudoU_synthase"/>
</dbReference>
<keyword evidence="3" id="KW-0413">Isomerase</keyword>
<dbReference type="SMART" id="SM00363">
    <property type="entry name" value="S4"/>
    <property type="match status" value="1"/>
</dbReference>
<organism evidence="6">
    <name type="scientific">freshwater sediment metagenome</name>
    <dbReference type="NCBI Taxonomy" id="556182"/>
    <lineage>
        <taxon>unclassified sequences</taxon>
        <taxon>metagenomes</taxon>
        <taxon>ecological metagenomes</taxon>
    </lineage>
</organism>
<dbReference type="SUPFAM" id="SSF55174">
    <property type="entry name" value="Alpha-L RNA-binding motif"/>
    <property type="match status" value="1"/>
</dbReference>
<protein>
    <recommendedName>
        <fullName evidence="5">RNA-binding S4 domain-containing protein</fullName>
    </recommendedName>
</protein>
<gene>
    <name evidence="6" type="ORF">AMST5_03695</name>
</gene>
<dbReference type="PANTHER" id="PTHR47683:SF3">
    <property type="entry name" value="RIBOSOMAL LARGE SUBUNIT PSEUDOURIDINE SYNTHASE B"/>
    <property type="match status" value="1"/>
</dbReference>